<evidence type="ECO:0000256" key="4">
    <source>
        <dbReference type="HAMAP-Rule" id="MF_00929"/>
    </source>
</evidence>
<dbReference type="KEGG" id="mcos:GM418_03030"/>
<reference evidence="5 6" key="1">
    <citation type="submission" date="2019-11" db="EMBL/GenBank/DDBJ databases">
        <authorList>
            <person name="Zheng R.K."/>
            <person name="Sun C.M."/>
        </authorList>
    </citation>
    <scope>NUCLEOTIDE SEQUENCE [LARGE SCALE GENOMIC DNA]</scope>
    <source>
        <strain evidence="5 6">WC007</strain>
    </source>
</reference>
<evidence type="ECO:0000256" key="3">
    <source>
        <dbReference type="ARBA" id="ARBA00023235"/>
    </source>
</evidence>
<proteinExistence type="inferred from homology"/>
<dbReference type="EMBL" id="CP046401">
    <property type="protein sequence ID" value="QGY42663.1"/>
    <property type="molecule type" value="Genomic_DNA"/>
</dbReference>
<comment type="function">
    <text evidence="4">Catalyzes the reversible epimerization of cellobiose to 4-O-beta-D-glucopyranosyl-D-mannose (Glc-Man).</text>
</comment>
<dbReference type="InterPro" id="IPR028584">
    <property type="entry name" value="Cellobiose_2_epim"/>
</dbReference>
<evidence type="ECO:0000256" key="1">
    <source>
        <dbReference type="ARBA" id="ARBA00001470"/>
    </source>
</evidence>
<dbReference type="RefSeq" id="WP_158863023.1">
    <property type="nucleotide sequence ID" value="NZ_CP046401.1"/>
</dbReference>
<dbReference type="HAMAP" id="MF_00929">
    <property type="entry name" value="Cellobiose_2_epim"/>
    <property type="match status" value="1"/>
</dbReference>
<organism evidence="5 6">
    <name type="scientific">Maribellus comscasis</name>
    <dbReference type="NCBI Taxonomy" id="2681766"/>
    <lineage>
        <taxon>Bacteria</taxon>
        <taxon>Pseudomonadati</taxon>
        <taxon>Bacteroidota</taxon>
        <taxon>Bacteroidia</taxon>
        <taxon>Marinilabiliales</taxon>
        <taxon>Prolixibacteraceae</taxon>
        <taxon>Maribellus</taxon>
    </lineage>
</organism>
<dbReference type="Pfam" id="PF07221">
    <property type="entry name" value="GlcNAc_2-epim"/>
    <property type="match status" value="1"/>
</dbReference>
<dbReference type="Gene3D" id="1.50.10.10">
    <property type="match status" value="1"/>
</dbReference>
<dbReference type="AlphaFoldDB" id="A0A6I6JRX9"/>
<evidence type="ECO:0000313" key="6">
    <source>
        <dbReference type="Proteomes" id="UP000428260"/>
    </source>
</evidence>
<evidence type="ECO:0000256" key="2">
    <source>
        <dbReference type="ARBA" id="ARBA00008558"/>
    </source>
</evidence>
<dbReference type="InterPro" id="IPR008928">
    <property type="entry name" value="6-hairpin_glycosidase_sf"/>
</dbReference>
<sequence length="394" mass="46603">MKPEIFKREFENELTNNILKFWQEKVYDPQRKTFFGQVSNENETFPEEPHSAVLITRILWAFSSAYRVFPETGYKNMADEAYRILMENFWDNENGGIFWCVSPDGEALDTKKQFYAQAFFIYALSEYYLAFKNDMIKQLAISMFMLLERYGTEPGFGGYIEASTANWNSIEDQRLSPKDMNVRKSMNTHLHVLEAYTNLYRIWKDDALKEKLEALIHIFLDKIIDSKTGHFLLFFDDDWTIRGDIDSYGHDIEGSWLLYEAADVLGDEALINRIKPIALKMVKITIAEGLQENGGIFYEKENGKSLEEYHWWPQAEAVIGFFNAWQISGDIKYREFAKKSWEFIQKHIINPEYGEWFWARDKNFDLLPDHKINAWKAPYHNGRMCLEMIRRLEE</sequence>
<evidence type="ECO:0000313" key="5">
    <source>
        <dbReference type="EMBL" id="QGY42663.1"/>
    </source>
</evidence>
<keyword evidence="6" id="KW-1185">Reference proteome</keyword>
<dbReference type="GO" id="GO:0005975">
    <property type="term" value="P:carbohydrate metabolic process"/>
    <property type="evidence" value="ECO:0007669"/>
    <property type="project" value="InterPro"/>
</dbReference>
<accession>A0A6I6JRX9</accession>
<comment type="catalytic activity">
    <reaction evidence="1 4">
        <text>D-cellobiose = beta-D-glucosyl-(1-&gt;4)-D-mannopyranose</text>
        <dbReference type="Rhea" id="RHEA:23384"/>
        <dbReference type="ChEBI" id="CHEBI:17057"/>
        <dbReference type="ChEBI" id="CHEBI:47931"/>
        <dbReference type="EC" id="5.1.3.11"/>
    </reaction>
</comment>
<dbReference type="PANTHER" id="PTHR15108">
    <property type="entry name" value="N-ACYLGLUCOSAMINE-2-EPIMERASE"/>
    <property type="match status" value="1"/>
</dbReference>
<dbReference type="InterPro" id="IPR012341">
    <property type="entry name" value="6hp_glycosidase-like_sf"/>
</dbReference>
<dbReference type="EC" id="5.1.3.11" evidence="4"/>
<keyword evidence="3 4" id="KW-0413">Isomerase</keyword>
<protein>
    <recommendedName>
        <fullName evidence="4">Cellobiose 2-epimerase</fullName>
        <shortName evidence="4">CE</shortName>
        <ecNumber evidence="4">5.1.3.11</ecNumber>
    </recommendedName>
</protein>
<comment type="similarity">
    <text evidence="2">Belongs to the N-acylglucosamine 2-epimerase family.</text>
</comment>
<name>A0A6I6JRX9_9BACT</name>
<dbReference type="InterPro" id="IPR010819">
    <property type="entry name" value="AGE/CE"/>
</dbReference>
<dbReference type="SUPFAM" id="SSF48208">
    <property type="entry name" value="Six-hairpin glycosidases"/>
    <property type="match status" value="1"/>
</dbReference>
<gene>
    <name evidence="5" type="ORF">GM418_03030</name>
</gene>
<comment type="similarity">
    <text evidence="4">Belongs to the cellobiose 2-epimerase family.</text>
</comment>
<dbReference type="Proteomes" id="UP000428260">
    <property type="component" value="Chromosome"/>
</dbReference>
<dbReference type="GO" id="GO:0047736">
    <property type="term" value="F:cellobiose epimerase activity"/>
    <property type="evidence" value="ECO:0007669"/>
    <property type="project" value="UniProtKB-UniRule"/>
</dbReference>